<evidence type="ECO:0000313" key="4">
    <source>
        <dbReference type="Proteomes" id="UP000272942"/>
    </source>
</evidence>
<keyword evidence="4" id="KW-1185">Reference proteome</keyword>
<dbReference type="EMBL" id="UZAN01040139">
    <property type="protein sequence ID" value="VDP68587.1"/>
    <property type="molecule type" value="Genomic_DNA"/>
</dbReference>
<feature type="transmembrane region" description="Helical" evidence="2">
    <location>
        <begin position="100"/>
        <end position="118"/>
    </location>
</feature>
<keyword evidence="2" id="KW-0812">Transmembrane</keyword>
<name>A0A183A872_9TREM</name>
<dbReference type="SUPFAM" id="SSF81321">
    <property type="entry name" value="Family A G protein-coupled receptor-like"/>
    <property type="match status" value="1"/>
</dbReference>
<dbReference type="AlphaFoldDB" id="A0A183A872"/>
<evidence type="ECO:0000256" key="2">
    <source>
        <dbReference type="SAM" id="Phobius"/>
    </source>
</evidence>
<sequence>MWLALGIVSPVSVIVVAHTSVIVYIYRHWKLSDANKKAQMSTSEEQLWRMRKRMKEIALSTAAVAGTLLICNAFDITTYVLQSAGLYKYINLSLSQQAGVVPIIMSSCIVPCILVASIKSLRRYFRKNIVFGLLRKLRLIRMGTTTPSQSRTEGDSTTVTNVNRNTR</sequence>
<evidence type="ECO:0000256" key="1">
    <source>
        <dbReference type="SAM" id="MobiDB-lite"/>
    </source>
</evidence>
<feature type="transmembrane region" description="Helical" evidence="2">
    <location>
        <begin position="6"/>
        <end position="26"/>
    </location>
</feature>
<keyword evidence="2" id="KW-1133">Transmembrane helix</keyword>
<reference evidence="5" key="1">
    <citation type="submission" date="2016-06" db="UniProtKB">
        <authorList>
            <consortium name="WormBaseParasite"/>
        </authorList>
    </citation>
    <scope>IDENTIFICATION</scope>
</reference>
<dbReference type="Gene3D" id="1.20.1070.10">
    <property type="entry name" value="Rhodopsin 7-helix transmembrane proteins"/>
    <property type="match status" value="1"/>
</dbReference>
<reference evidence="3 4" key="2">
    <citation type="submission" date="2018-11" db="EMBL/GenBank/DDBJ databases">
        <authorList>
            <consortium name="Pathogen Informatics"/>
        </authorList>
    </citation>
    <scope>NUCLEOTIDE SEQUENCE [LARGE SCALE GENOMIC DNA]</scope>
    <source>
        <strain evidence="3 4">Egypt</strain>
    </source>
</reference>
<evidence type="ECO:0000313" key="5">
    <source>
        <dbReference type="WBParaSite" id="ECPE_0000316001-mRNA-1"/>
    </source>
</evidence>
<dbReference type="Proteomes" id="UP000272942">
    <property type="component" value="Unassembled WGS sequence"/>
</dbReference>
<evidence type="ECO:0000313" key="3">
    <source>
        <dbReference type="EMBL" id="VDP68587.1"/>
    </source>
</evidence>
<keyword evidence="2" id="KW-0472">Membrane</keyword>
<dbReference type="WBParaSite" id="ECPE_0000316001-mRNA-1">
    <property type="protein sequence ID" value="ECPE_0000316001-mRNA-1"/>
    <property type="gene ID" value="ECPE_0000316001"/>
</dbReference>
<feature type="region of interest" description="Disordered" evidence="1">
    <location>
        <begin position="145"/>
        <end position="167"/>
    </location>
</feature>
<organism evidence="5">
    <name type="scientific">Echinostoma caproni</name>
    <dbReference type="NCBI Taxonomy" id="27848"/>
    <lineage>
        <taxon>Eukaryota</taxon>
        <taxon>Metazoa</taxon>
        <taxon>Spiralia</taxon>
        <taxon>Lophotrochozoa</taxon>
        <taxon>Platyhelminthes</taxon>
        <taxon>Trematoda</taxon>
        <taxon>Digenea</taxon>
        <taxon>Plagiorchiida</taxon>
        <taxon>Echinostomata</taxon>
        <taxon>Echinostomatoidea</taxon>
        <taxon>Echinostomatidae</taxon>
        <taxon>Echinostoma</taxon>
    </lineage>
</organism>
<feature type="transmembrane region" description="Helical" evidence="2">
    <location>
        <begin position="57"/>
        <end position="80"/>
    </location>
</feature>
<proteinExistence type="predicted"/>
<feature type="compositionally biased region" description="Low complexity" evidence="1">
    <location>
        <begin position="157"/>
        <end position="167"/>
    </location>
</feature>
<gene>
    <name evidence="3" type="ORF">ECPE_LOCUS3157</name>
</gene>
<accession>A0A183A872</accession>
<dbReference type="OrthoDB" id="10042731at2759"/>
<protein>
    <submittedName>
        <fullName evidence="5">G_PROTEIN_RECEP_F1_2 domain-containing protein</fullName>
    </submittedName>
</protein>